<proteinExistence type="predicted"/>
<reference evidence="1 2" key="1">
    <citation type="submission" date="2015-04" db="EMBL/GenBank/DDBJ databases">
        <authorList>
            <person name="Syromyatnikov M.Y."/>
            <person name="Popov V.N."/>
        </authorList>
    </citation>
    <scope>NUCLEOTIDE SEQUENCE [LARGE SCALE GENOMIC DNA]</scope>
</reference>
<evidence type="ECO:0000313" key="2">
    <source>
        <dbReference type="Proteomes" id="UP000183832"/>
    </source>
</evidence>
<dbReference type="AlphaFoldDB" id="A0A1J1I1N3"/>
<protein>
    <submittedName>
        <fullName evidence="1">CLUMA_CG007646, isoform A</fullName>
    </submittedName>
</protein>
<gene>
    <name evidence="1" type="ORF">CLUMA_CG007646</name>
</gene>
<evidence type="ECO:0000313" key="1">
    <source>
        <dbReference type="EMBL" id="CRK94123.1"/>
    </source>
</evidence>
<accession>A0A1J1I1N3</accession>
<sequence length="64" mass="7672">MRRTTANVPEIWRELNSHANHNANNMRICFEPFEPSDWNSGNSNQRKIPNKRMKKKFLKAKIKF</sequence>
<keyword evidence="2" id="KW-1185">Reference proteome</keyword>
<name>A0A1J1I1N3_9DIPT</name>
<dbReference type="Proteomes" id="UP000183832">
    <property type="component" value="Unassembled WGS sequence"/>
</dbReference>
<dbReference type="EMBL" id="CVRI01000038">
    <property type="protein sequence ID" value="CRK94123.1"/>
    <property type="molecule type" value="Genomic_DNA"/>
</dbReference>
<organism evidence="1 2">
    <name type="scientific">Clunio marinus</name>
    <dbReference type="NCBI Taxonomy" id="568069"/>
    <lineage>
        <taxon>Eukaryota</taxon>
        <taxon>Metazoa</taxon>
        <taxon>Ecdysozoa</taxon>
        <taxon>Arthropoda</taxon>
        <taxon>Hexapoda</taxon>
        <taxon>Insecta</taxon>
        <taxon>Pterygota</taxon>
        <taxon>Neoptera</taxon>
        <taxon>Endopterygota</taxon>
        <taxon>Diptera</taxon>
        <taxon>Nematocera</taxon>
        <taxon>Chironomoidea</taxon>
        <taxon>Chironomidae</taxon>
        <taxon>Clunio</taxon>
    </lineage>
</organism>